<dbReference type="PANTHER" id="PTHR37829:SF3">
    <property type="entry name" value="PROTEIN JAYE-RELATED"/>
    <property type="match status" value="1"/>
</dbReference>
<organism evidence="5">
    <name type="scientific">Caudovirales sp. ctvQY7</name>
    <dbReference type="NCBI Taxonomy" id="2825774"/>
    <lineage>
        <taxon>Viruses</taxon>
        <taxon>Duplodnaviria</taxon>
        <taxon>Heunggongvirae</taxon>
        <taxon>Uroviricota</taxon>
        <taxon>Caudoviricetes</taxon>
    </lineage>
</organism>
<dbReference type="InterPro" id="IPR058531">
    <property type="entry name" value="Baseplate_J_M"/>
</dbReference>
<dbReference type="PANTHER" id="PTHR37829">
    <property type="entry name" value="PHAGE-LIKE ELEMENT PBSX PROTEIN XKDT"/>
    <property type="match status" value="1"/>
</dbReference>
<dbReference type="EMBL" id="BK016082">
    <property type="protein sequence ID" value="DAF93294.1"/>
    <property type="molecule type" value="Genomic_DNA"/>
</dbReference>
<reference evidence="5" key="1">
    <citation type="journal article" date="2021" name="Proc. Natl. Acad. Sci. U.S.A.">
        <title>A Catalog of Tens of Thousands of Viruses from Human Metagenomes Reveals Hidden Associations with Chronic Diseases.</title>
        <authorList>
            <person name="Tisza M.J."/>
            <person name="Buck C.B."/>
        </authorList>
    </citation>
    <scope>NUCLEOTIDE SEQUENCE</scope>
    <source>
        <strain evidence="5">CtvQY7</strain>
    </source>
</reference>
<feature type="domain" description="Baseplate protein J-like barrel" evidence="2">
    <location>
        <begin position="81"/>
        <end position="159"/>
    </location>
</feature>
<accession>A0A8S5UFY6</accession>
<comment type="similarity">
    <text evidence="1">Belongs to the Mu gp47/PBSX XkdT family.</text>
</comment>
<protein>
    <submittedName>
        <fullName evidence="5">Baseplate assembly protein</fullName>
    </submittedName>
</protein>
<dbReference type="InterPro" id="IPR058530">
    <property type="entry name" value="Baseplate_J-like_C"/>
</dbReference>
<name>A0A8S5UFY6_9CAUD</name>
<dbReference type="InterPro" id="IPR014507">
    <property type="entry name" value="Baseplate_assembly_J_pred"/>
</dbReference>
<proteinExistence type="inferred from homology"/>
<feature type="domain" description="Baseplate J-like C-terminal" evidence="4">
    <location>
        <begin position="269"/>
        <end position="337"/>
    </location>
</feature>
<evidence type="ECO:0000313" key="5">
    <source>
        <dbReference type="EMBL" id="DAF93294.1"/>
    </source>
</evidence>
<sequence>MYEEIMNESVAPGSPVRLFIMWIAQVIVQQRVIINDSAKSNVPRYARGEYLDSLSELFWDEQRLKSDYARAMFRFYLSEAQQINIEIPAGTRITPDGDLMFATTETIMIKAGQTYGDVEAVCETAGEIGNDYKPGQINIIIDPYDYYDHAENTETTQGGAEDETDAAFYERRRNASKAYSTAGPEESYIYHAQTASSAVVDATATSTEAGVVDVRILLKSNTTAPDALIKDIQNKLSAKTVRPLTDKVIVSQPDTVDLDIDLSYWVIQPPQASSTKEIQDAVTAAVEKYKEWQTGKIGRDINPSKLQTLVMEAGAKRVVIRSPEFTVLTDTQAAKVKSSTVKYEGVENE</sequence>
<dbReference type="Pfam" id="PF26078">
    <property type="entry name" value="Baseplate_J_M"/>
    <property type="match status" value="1"/>
</dbReference>
<dbReference type="Pfam" id="PF26079">
    <property type="entry name" value="Baseplate_J_C"/>
    <property type="match status" value="1"/>
</dbReference>
<evidence type="ECO:0000259" key="2">
    <source>
        <dbReference type="Pfam" id="PF04865"/>
    </source>
</evidence>
<evidence type="ECO:0000259" key="4">
    <source>
        <dbReference type="Pfam" id="PF26079"/>
    </source>
</evidence>
<evidence type="ECO:0000256" key="1">
    <source>
        <dbReference type="ARBA" id="ARBA00038087"/>
    </source>
</evidence>
<dbReference type="InterPro" id="IPR052399">
    <property type="entry name" value="Phage_Baseplate_Assmbl_Protein"/>
</dbReference>
<dbReference type="Pfam" id="PF04865">
    <property type="entry name" value="Baseplate_J"/>
    <property type="match status" value="1"/>
</dbReference>
<feature type="domain" description="Baseplate J-like central" evidence="3">
    <location>
        <begin position="180"/>
        <end position="251"/>
    </location>
</feature>
<evidence type="ECO:0000259" key="3">
    <source>
        <dbReference type="Pfam" id="PF26078"/>
    </source>
</evidence>
<dbReference type="InterPro" id="IPR006949">
    <property type="entry name" value="Barrel_Baseplate_J-like"/>
</dbReference>
<dbReference type="PIRSF" id="PIRSF020481">
    <property type="entry name" value="BAP"/>
    <property type="match status" value="1"/>
</dbReference>